<accession>A0ABM0WBI6</accession>
<reference evidence="3" key="1">
    <citation type="journal article" date="2014" name="Nat. Commun.">
        <title>The emerging biofuel crop Camelina sativa retains a highly undifferentiated hexaploid genome structure.</title>
        <authorList>
            <person name="Kagale S."/>
            <person name="Koh C."/>
            <person name="Nixon J."/>
            <person name="Bollina V."/>
            <person name="Clarke W.E."/>
            <person name="Tuteja R."/>
            <person name="Spillane C."/>
            <person name="Robinson S.J."/>
            <person name="Links M.G."/>
            <person name="Clarke C."/>
            <person name="Higgins E.E."/>
            <person name="Huebert T."/>
            <person name="Sharpe A.G."/>
            <person name="Parkin I.A."/>
        </authorList>
    </citation>
    <scope>NUCLEOTIDE SEQUENCE [LARGE SCALE GENOMIC DNA]</scope>
    <source>
        <strain evidence="3">cv. DH55</strain>
    </source>
</reference>
<feature type="domain" description="DUF7086" evidence="2">
    <location>
        <begin position="205"/>
        <end position="306"/>
    </location>
</feature>
<dbReference type="Proteomes" id="UP000694864">
    <property type="component" value="Chromosome 15"/>
</dbReference>
<evidence type="ECO:0000256" key="1">
    <source>
        <dbReference type="SAM" id="MobiDB-lite"/>
    </source>
</evidence>
<evidence type="ECO:0000313" key="4">
    <source>
        <dbReference type="RefSeq" id="XP_010468640.1"/>
    </source>
</evidence>
<name>A0ABM0WBI6_CAMSA</name>
<sequence>MADENSDPEFDLNLDLSLGLPQRRNPVNRQGRLVPQEQDPVEKQGHMSFMQLLTSFGPPRVIQPSPPTQPPHMTSLIEDLITNGTNPRNIPEQTLPLYSSPSVQTLHLPQLNQVETVALQTPRLAVPLHYQPSGQLLHPPQTVALETPRRGRKPGGQARRKLRKAGAVKKKVPVAVPVAVAVDDKVIIPPYPWATNKLAVHHTISELTANNINVISGQVHCNPCDRTHTISYNLMEKFSELYVYIRDNKEVMRTRAPAKWLAPELIPCGTCKTDMRPVINESTEKINWLFLLLGQMLGCCTLEQLNSIPKDHLA</sequence>
<evidence type="ECO:0000313" key="3">
    <source>
        <dbReference type="Proteomes" id="UP000694864"/>
    </source>
</evidence>
<keyword evidence="3" id="KW-1185">Reference proteome</keyword>
<gene>
    <name evidence="4" type="primary">LOC104748741</name>
</gene>
<reference evidence="4" key="2">
    <citation type="submission" date="2025-08" db="UniProtKB">
        <authorList>
            <consortium name="RefSeq"/>
        </authorList>
    </citation>
    <scope>IDENTIFICATION</scope>
    <source>
        <tissue evidence="4">Leaf</tissue>
    </source>
</reference>
<dbReference type="RefSeq" id="XP_010468640.1">
    <property type="nucleotide sequence ID" value="XM_010470338.1"/>
</dbReference>
<dbReference type="PANTHER" id="PTHR34272">
    <property type="entry name" value="EXPRESSED PROTEIN"/>
    <property type="match status" value="1"/>
</dbReference>
<dbReference type="PANTHER" id="PTHR34272:SF1">
    <property type="entry name" value="EXPRESSED PROTEIN"/>
    <property type="match status" value="1"/>
</dbReference>
<dbReference type="InterPro" id="IPR055513">
    <property type="entry name" value="DUF7086"/>
</dbReference>
<dbReference type="Pfam" id="PF23324">
    <property type="entry name" value="DUF7086"/>
    <property type="match status" value="1"/>
</dbReference>
<evidence type="ECO:0000259" key="2">
    <source>
        <dbReference type="Pfam" id="PF23324"/>
    </source>
</evidence>
<protein>
    <submittedName>
        <fullName evidence="4">Uncharacterized protein LOC104748741</fullName>
    </submittedName>
</protein>
<feature type="region of interest" description="Disordered" evidence="1">
    <location>
        <begin position="1"/>
        <end position="39"/>
    </location>
</feature>
<proteinExistence type="predicted"/>
<organism evidence="3 4">
    <name type="scientific">Camelina sativa</name>
    <name type="common">False flax</name>
    <name type="synonym">Myagrum sativum</name>
    <dbReference type="NCBI Taxonomy" id="90675"/>
    <lineage>
        <taxon>Eukaryota</taxon>
        <taxon>Viridiplantae</taxon>
        <taxon>Streptophyta</taxon>
        <taxon>Embryophyta</taxon>
        <taxon>Tracheophyta</taxon>
        <taxon>Spermatophyta</taxon>
        <taxon>Magnoliopsida</taxon>
        <taxon>eudicotyledons</taxon>
        <taxon>Gunneridae</taxon>
        <taxon>Pentapetalae</taxon>
        <taxon>rosids</taxon>
        <taxon>malvids</taxon>
        <taxon>Brassicales</taxon>
        <taxon>Brassicaceae</taxon>
        <taxon>Camelineae</taxon>
        <taxon>Camelina</taxon>
    </lineage>
</organism>
<feature type="compositionally biased region" description="Acidic residues" evidence="1">
    <location>
        <begin position="1"/>
        <end position="12"/>
    </location>
</feature>
<dbReference type="GeneID" id="104748741"/>